<sequence length="213" mass="23736">MALVLIGTVASVLGVTFAATDTYYIGVDVNTPSGLKNYKSMIQLNDTSFDIWPSNPHSRQPNVKGEAIYCDLGDDKNLVVLLGFRGDHYGLNTLRILPWRTAGHRVKHTKKHQPFISGRYDLTGDPTPLLVTFANNDDRTSMAKVSRDLMAPLYGEGFSINRIWVEMTNSPYKDGEIQDRLPWLQDGFGGVEAYDPFKAVGLHNVGNPFVKNF</sequence>
<accession>A0ABM8B0H3</accession>
<protein>
    <submittedName>
        <fullName evidence="2">Uncharacterized protein</fullName>
    </submittedName>
</protein>
<organism evidence="2 3">
    <name type="scientific">Pseudodesulfovibrio nedwellii</name>
    <dbReference type="NCBI Taxonomy" id="2973072"/>
    <lineage>
        <taxon>Bacteria</taxon>
        <taxon>Pseudomonadati</taxon>
        <taxon>Thermodesulfobacteriota</taxon>
        <taxon>Desulfovibrionia</taxon>
        <taxon>Desulfovibrionales</taxon>
        <taxon>Desulfovibrionaceae</taxon>
    </lineage>
</organism>
<dbReference type="EMBL" id="AP026709">
    <property type="protein sequence ID" value="BDQ37247.1"/>
    <property type="molecule type" value="Genomic_DNA"/>
</dbReference>
<feature type="signal peptide" evidence="1">
    <location>
        <begin position="1"/>
        <end position="18"/>
    </location>
</feature>
<name>A0ABM8B0H3_9BACT</name>
<evidence type="ECO:0000256" key="1">
    <source>
        <dbReference type="SAM" id="SignalP"/>
    </source>
</evidence>
<keyword evidence="1" id="KW-0732">Signal</keyword>
<proteinExistence type="predicted"/>
<feature type="chain" id="PRO_5045822094" evidence="1">
    <location>
        <begin position="19"/>
        <end position="213"/>
    </location>
</feature>
<dbReference type="Proteomes" id="UP001317742">
    <property type="component" value="Chromosome"/>
</dbReference>
<evidence type="ECO:0000313" key="2">
    <source>
        <dbReference type="EMBL" id="BDQ37247.1"/>
    </source>
</evidence>
<evidence type="ECO:0000313" key="3">
    <source>
        <dbReference type="Proteomes" id="UP001317742"/>
    </source>
</evidence>
<keyword evidence="3" id="KW-1185">Reference proteome</keyword>
<gene>
    <name evidence="2" type="ORF">SYK_16070</name>
</gene>
<reference evidence="2 3" key="1">
    <citation type="submission" date="2022-08" db="EMBL/GenBank/DDBJ databases">
        <title>Genome Sequence of the sulphate-reducing bacterium, Pseudodesulfovibrio sp. SYK.</title>
        <authorList>
            <person name="Kondo R."/>
            <person name="Kataoka T."/>
        </authorList>
    </citation>
    <scope>NUCLEOTIDE SEQUENCE [LARGE SCALE GENOMIC DNA]</scope>
    <source>
        <strain evidence="2 3">SYK</strain>
    </source>
</reference>